<protein>
    <submittedName>
        <fullName evidence="3">Uncharacterized protein</fullName>
    </submittedName>
</protein>
<feature type="chain" id="PRO_5036208929" evidence="2">
    <location>
        <begin position="26"/>
        <end position="117"/>
    </location>
</feature>
<sequence length="117" mass="11851">MGMLLTFNAATIALIIVGMRDRSESIVGGVVSAAPLRRHPDRGISVGGVAHGIITGTGIEIIITAPNVAITGIPPPRSRVCHLSNPLPALTSLPPPTPPPSSPPPPPPILSSPLLSA</sequence>
<accession>A0A7R8WZS6</accession>
<dbReference type="AlphaFoldDB" id="A0A7R8WZS6"/>
<keyword evidence="4" id="KW-1185">Reference proteome</keyword>
<feature type="signal peptide" evidence="2">
    <location>
        <begin position="1"/>
        <end position="25"/>
    </location>
</feature>
<proteinExistence type="predicted"/>
<gene>
    <name evidence="3" type="ORF">DSTB1V02_LOCUS1035</name>
</gene>
<feature type="region of interest" description="Disordered" evidence="1">
    <location>
        <begin position="84"/>
        <end position="117"/>
    </location>
</feature>
<evidence type="ECO:0000256" key="1">
    <source>
        <dbReference type="SAM" id="MobiDB-lite"/>
    </source>
</evidence>
<dbReference type="EMBL" id="CAJPEV010000088">
    <property type="protein sequence ID" value="CAG0880364.1"/>
    <property type="molecule type" value="Genomic_DNA"/>
</dbReference>
<evidence type="ECO:0000313" key="3">
    <source>
        <dbReference type="EMBL" id="CAD7241033.1"/>
    </source>
</evidence>
<organism evidence="3">
    <name type="scientific">Darwinula stevensoni</name>
    <dbReference type="NCBI Taxonomy" id="69355"/>
    <lineage>
        <taxon>Eukaryota</taxon>
        <taxon>Metazoa</taxon>
        <taxon>Ecdysozoa</taxon>
        <taxon>Arthropoda</taxon>
        <taxon>Crustacea</taxon>
        <taxon>Oligostraca</taxon>
        <taxon>Ostracoda</taxon>
        <taxon>Podocopa</taxon>
        <taxon>Podocopida</taxon>
        <taxon>Darwinulocopina</taxon>
        <taxon>Darwinuloidea</taxon>
        <taxon>Darwinulidae</taxon>
        <taxon>Darwinula</taxon>
    </lineage>
</organism>
<dbReference type="EMBL" id="LR899605">
    <property type="protein sequence ID" value="CAD7241033.1"/>
    <property type="molecule type" value="Genomic_DNA"/>
</dbReference>
<dbReference type="Proteomes" id="UP000677054">
    <property type="component" value="Unassembled WGS sequence"/>
</dbReference>
<feature type="compositionally biased region" description="Pro residues" evidence="1">
    <location>
        <begin position="93"/>
        <end position="110"/>
    </location>
</feature>
<keyword evidence="2" id="KW-0732">Signal</keyword>
<evidence type="ECO:0000313" key="4">
    <source>
        <dbReference type="Proteomes" id="UP000677054"/>
    </source>
</evidence>
<evidence type="ECO:0000256" key="2">
    <source>
        <dbReference type="SAM" id="SignalP"/>
    </source>
</evidence>
<name>A0A7R8WZS6_9CRUS</name>
<reference evidence="3" key="1">
    <citation type="submission" date="2020-11" db="EMBL/GenBank/DDBJ databases">
        <authorList>
            <person name="Tran Van P."/>
        </authorList>
    </citation>
    <scope>NUCLEOTIDE SEQUENCE</scope>
</reference>